<accession>A0A2N5TZ16</accession>
<protein>
    <submittedName>
        <fullName evidence="2">Uncharacterized protein</fullName>
    </submittedName>
</protein>
<feature type="region of interest" description="Disordered" evidence="1">
    <location>
        <begin position="307"/>
        <end position="340"/>
    </location>
</feature>
<feature type="compositionally biased region" description="Low complexity" evidence="1">
    <location>
        <begin position="331"/>
        <end position="340"/>
    </location>
</feature>
<proteinExistence type="predicted"/>
<feature type="compositionally biased region" description="Basic and acidic residues" evidence="1">
    <location>
        <begin position="218"/>
        <end position="238"/>
    </location>
</feature>
<feature type="compositionally biased region" description="Low complexity" evidence="1">
    <location>
        <begin position="415"/>
        <end position="432"/>
    </location>
</feature>
<keyword evidence="3" id="KW-1185">Reference proteome</keyword>
<feature type="region of interest" description="Disordered" evidence="1">
    <location>
        <begin position="354"/>
        <end position="452"/>
    </location>
</feature>
<feature type="compositionally biased region" description="Polar residues" evidence="1">
    <location>
        <begin position="178"/>
        <end position="195"/>
    </location>
</feature>
<feature type="compositionally biased region" description="Basic and acidic residues" evidence="1">
    <location>
        <begin position="374"/>
        <end position="391"/>
    </location>
</feature>
<feature type="compositionally biased region" description="Polar residues" evidence="1">
    <location>
        <begin position="83"/>
        <end position="99"/>
    </location>
</feature>
<dbReference type="EMBL" id="PGCJ01000367">
    <property type="protein sequence ID" value="PLW30749.1"/>
    <property type="molecule type" value="Genomic_DNA"/>
</dbReference>
<dbReference type="Proteomes" id="UP000235388">
    <property type="component" value="Unassembled WGS sequence"/>
</dbReference>
<comment type="caution">
    <text evidence="2">The sequence shown here is derived from an EMBL/GenBank/DDBJ whole genome shotgun (WGS) entry which is preliminary data.</text>
</comment>
<dbReference type="AlphaFoldDB" id="A0A2N5TZ16"/>
<feature type="compositionally biased region" description="Basic and acidic residues" evidence="1">
    <location>
        <begin position="259"/>
        <end position="281"/>
    </location>
</feature>
<feature type="region of interest" description="Disordered" evidence="1">
    <location>
        <begin position="62"/>
        <end position="294"/>
    </location>
</feature>
<evidence type="ECO:0000313" key="3">
    <source>
        <dbReference type="Proteomes" id="UP000235388"/>
    </source>
</evidence>
<sequence length="452" mass="50441">MGAHLRNGKDISREEKQRAEIARQLTLARKHQPLQSRGDVPIYYELSDSALERSRLLEQRTINQTVDSGTRPRADHGIGRPIQNGSPFTTGHGDSSLPSQLPGGFLSAKIDPLDPSTRSNRETRSAESPFRGEFVEPAGSFPTPSQLHPSRSDPGTRNERGSGDGSQHPRRAMEPIFESSQLQRNQLDANYSHSSPLYPALTTEASRIRRHDAPIGQLEREEGIGQIGNRDERPEEVRPGTNDLGQRVIEGNSSGQPKHPGEEPRDQVLEASPRRFEHAERTSTSSASIDKPSYYFTPAGKIAAIRIRNGHPLPPDYPESEQLLYPPSPSKLPSSTAPTTRVQQLPLLRADSLSTPQQQQFVEREGPKQLAQTPRHDFQYDGDRRLLRESQEGSQCHATKRTRPGLPPSRKGTEQQQPSLPSISSQLPLDSQNYQEQWKPSLEHYSNHVSRV</sequence>
<feature type="compositionally biased region" description="Basic and acidic residues" evidence="1">
    <location>
        <begin position="150"/>
        <end position="162"/>
    </location>
</feature>
<evidence type="ECO:0000256" key="1">
    <source>
        <dbReference type="SAM" id="MobiDB-lite"/>
    </source>
</evidence>
<reference evidence="2 3" key="1">
    <citation type="submission" date="2017-11" db="EMBL/GenBank/DDBJ databases">
        <title>De novo assembly and phasing of dikaryotic genomes from two isolates of Puccinia coronata f. sp. avenae, the causal agent of oat crown rust.</title>
        <authorList>
            <person name="Miller M.E."/>
            <person name="Zhang Y."/>
            <person name="Omidvar V."/>
            <person name="Sperschneider J."/>
            <person name="Schwessinger B."/>
            <person name="Raley C."/>
            <person name="Palmer J.M."/>
            <person name="Garnica D."/>
            <person name="Upadhyaya N."/>
            <person name="Rathjen J."/>
            <person name="Taylor J.M."/>
            <person name="Park R.F."/>
            <person name="Dodds P.N."/>
            <person name="Hirsch C.D."/>
            <person name="Kianian S.F."/>
            <person name="Figueroa M."/>
        </authorList>
    </citation>
    <scope>NUCLEOTIDE SEQUENCE [LARGE SCALE GENOMIC DNA]</scope>
    <source>
        <strain evidence="2">12NC29</strain>
    </source>
</reference>
<evidence type="ECO:0000313" key="2">
    <source>
        <dbReference type="EMBL" id="PLW30749.1"/>
    </source>
</evidence>
<gene>
    <name evidence="2" type="ORF">PCANC_27800</name>
</gene>
<organism evidence="2 3">
    <name type="scientific">Puccinia coronata f. sp. avenae</name>
    <dbReference type="NCBI Taxonomy" id="200324"/>
    <lineage>
        <taxon>Eukaryota</taxon>
        <taxon>Fungi</taxon>
        <taxon>Dikarya</taxon>
        <taxon>Basidiomycota</taxon>
        <taxon>Pucciniomycotina</taxon>
        <taxon>Pucciniomycetes</taxon>
        <taxon>Pucciniales</taxon>
        <taxon>Pucciniaceae</taxon>
        <taxon>Puccinia</taxon>
    </lineage>
</organism>
<name>A0A2N5TZ16_9BASI</name>